<evidence type="ECO:0000256" key="2">
    <source>
        <dbReference type="ARBA" id="ARBA00012438"/>
    </source>
</evidence>
<dbReference type="Pfam" id="PF00512">
    <property type="entry name" value="HisKA"/>
    <property type="match status" value="1"/>
</dbReference>
<dbReference type="InterPro" id="IPR036097">
    <property type="entry name" value="HisK_dim/P_sf"/>
</dbReference>
<feature type="compositionally biased region" description="Pro residues" evidence="4">
    <location>
        <begin position="151"/>
        <end position="162"/>
    </location>
</feature>
<dbReference type="GO" id="GO:0070482">
    <property type="term" value="P:response to oxygen levels"/>
    <property type="evidence" value="ECO:0007669"/>
    <property type="project" value="TreeGrafter"/>
</dbReference>
<dbReference type="GO" id="GO:0000155">
    <property type="term" value="F:phosphorelay sensor kinase activity"/>
    <property type="evidence" value="ECO:0007669"/>
    <property type="project" value="InterPro"/>
</dbReference>
<dbReference type="EC" id="2.7.13.3" evidence="2"/>
<dbReference type="InterPro" id="IPR011006">
    <property type="entry name" value="CheY-like_superfamily"/>
</dbReference>
<proteinExistence type="predicted"/>
<evidence type="ECO:0000259" key="5">
    <source>
        <dbReference type="PROSITE" id="PS50110"/>
    </source>
</evidence>
<dbReference type="SMART" id="SM00388">
    <property type="entry name" value="HisKA"/>
    <property type="match status" value="2"/>
</dbReference>
<dbReference type="GO" id="GO:0008074">
    <property type="term" value="C:guanylate cyclase complex, soluble"/>
    <property type="evidence" value="ECO:0007669"/>
    <property type="project" value="TreeGrafter"/>
</dbReference>
<dbReference type="Pfam" id="PF00211">
    <property type="entry name" value="Guanylate_cyc"/>
    <property type="match status" value="1"/>
</dbReference>
<dbReference type="PANTHER" id="PTHR45655">
    <property type="entry name" value="GUANYLATE CYCLASE SOLUBLE SUBUNIT BETA-2"/>
    <property type="match status" value="1"/>
</dbReference>
<dbReference type="InterPro" id="IPR029787">
    <property type="entry name" value="Nucleotide_cyclase"/>
</dbReference>
<evidence type="ECO:0000256" key="1">
    <source>
        <dbReference type="ARBA" id="ARBA00000085"/>
    </source>
</evidence>
<comment type="catalytic activity">
    <reaction evidence="1">
        <text>ATP + protein L-histidine = ADP + protein N-phospho-L-histidine.</text>
        <dbReference type="EC" id="2.7.13.3"/>
    </reaction>
</comment>
<feature type="region of interest" description="Disordered" evidence="4">
    <location>
        <begin position="142"/>
        <end position="168"/>
    </location>
</feature>
<evidence type="ECO:0000256" key="3">
    <source>
        <dbReference type="PROSITE-ProRule" id="PRU00169"/>
    </source>
</evidence>
<dbReference type="EMBL" id="JAEKNR010000090">
    <property type="protein sequence ID" value="MBJ7598034.1"/>
    <property type="molecule type" value="Genomic_DNA"/>
</dbReference>
<feature type="domain" description="Response regulatory" evidence="5">
    <location>
        <begin position="170"/>
        <end position="286"/>
    </location>
</feature>
<keyword evidence="3" id="KW-0597">Phosphoprotein</keyword>
<evidence type="ECO:0000313" key="7">
    <source>
        <dbReference type="EMBL" id="MBJ7598034.1"/>
    </source>
</evidence>
<feature type="modified residue" description="4-aspartylphosphate" evidence="3">
    <location>
        <position position="219"/>
    </location>
</feature>
<dbReference type="PROSITE" id="PS50110">
    <property type="entry name" value="RESPONSE_REGULATORY"/>
    <property type="match status" value="1"/>
</dbReference>
<dbReference type="InterPro" id="IPR001054">
    <property type="entry name" value="A/G_cyclase"/>
</dbReference>
<dbReference type="SMART" id="SM00044">
    <property type="entry name" value="CYCc"/>
    <property type="match status" value="1"/>
</dbReference>
<keyword evidence="8" id="KW-1185">Reference proteome</keyword>
<dbReference type="Gene3D" id="3.30.70.1230">
    <property type="entry name" value="Nucleotide cyclase"/>
    <property type="match status" value="1"/>
</dbReference>
<dbReference type="SUPFAM" id="SSF52172">
    <property type="entry name" value="CheY-like"/>
    <property type="match status" value="1"/>
</dbReference>
<dbReference type="PANTHER" id="PTHR45655:SF13">
    <property type="entry name" value="SOLUBLE GUANYLATE CYCLASE GCY-32-RELATED"/>
    <property type="match status" value="1"/>
</dbReference>
<dbReference type="PROSITE" id="PS50125">
    <property type="entry name" value="GUANYLATE_CYCLASE_2"/>
    <property type="match status" value="1"/>
</dbReference>
<dbReference type="Gene3D" id="3.40.50.2300">
    <property type="match status" value="1"/>
</dbReference>
<dbReference type="SUPFAM" id="SSF55073">
    <property type="entry name" value="Nucleotide cyclase"/>
    <property type="match status" value="1"/>
</dbReference>
<feature type="region of interest" description="Disordered" evidence="4">
    <location>
        <begin position="511"/>
        <end position="532"/>
    </location>
</feature>
<reference evidence="7" key="1">
    <citation type="submission" date="2020-10" db="EMBL/GenBank/DDBJ databases">
        <title>Ca. Dormibacterota MAGs.</title>
        <authorList>
            <person name="Montgomery K."/>
        </authorList>
    </citation>
    <scope>NUCLEOTIDE SEQUENCE [LARGE SCALE GENOMIC DNA]</scope>
    <source>
        <strain evidence="7">SC8812_S17_10</strain>
    </source>
</reference>
<gene>
    <name evidence="7" type="ORF">JF922_08095</name>
</gene>
<dbReference type="GO" id="GO:0019934">
    <property type="term" value="P:cGMP-mediated signaling"/>
    <property type="evidence" value="ECO:0007669"/>
    <property type="project" value="TreeGrafter"/>
</dbReference>
<dbReference type="Proteomes" id="UP000612893">
    <property type="component" value="Unassembled WGS sequence"/>
</dbReference>
<dbReference type="InterPro" id="IPR001789">
    <property type="entry name" value="Sig_transdc_resp-reg_receiver"/>
</dbReference>
<comment type="caution">
    <text evidence="7">The sequence shown here is derived from an EMBL/GenBank/DDBJ whole genome shotgun (WGS) entry which is preliminary data.</text>
</comment>
<evidence type="ECO:0000259" key="6">
    <source>
        <dbReference type="PROSITE" id="PS50125"/>
    </source>
</evidence>
<accession>A0A934K360</accession>
<dbReference type="RefSeq" id="WP_338200743.1">
    <property type="nucleotide sequence ID" value="NZ_JAEKNR010000090.1"/>
</dbReference>
<dbReference type="GO" id="GO:0004016">
    <property type="term" value="F:adenylate cyclase activity"/>
    <property type="evidence" value="ECO:0007669"/>
    <property type="project" value="UniProtKB-ARBA"/>
</dbReference>
<dbReference type="CDD" id="cd00156">
    <property type="entry name" value="REC"/>
    <property type="match status" value="1"/>
</dbReference>
<dbReference type="SMART" id="SM00448">
    <property type="entry name" value="REC"/>
    <property type="match status" value="1"/>
</dbReference>
<evidence type="ECO:0000313" key="8">
    <source>
        <dbReference type="Proteomes" id="UP000612893"/>
    </source>
</evidence>
<dbReference type="GO" id="GO:0004383">
    <property type="term" value="F:guanylate cyclase activity"/>
    <property type="evidence" value="ECO:0007669"/>
    <property type="project" value="TreeGrafter"/>
</dbReference>
<dbReference type="InterPro" id="IPR003661">
    <property type="entry name" value="HisK_dim/P_dom"/>
</dbReference>
<dbReference type="SUPFAM" id="SSF47384">
    <property type="entry name" value="Homodimeric domain of signal transducing histidine kinase"/>
    <property type="match status" value="2"/>
</dbReference>
<dbReference type="AlphaFoldDB" id="A0A934K360"/>
<feature type="domain" description="Guanylate cyclase" evidence="6">
    <location>
        <begin position="340"/>
        <end position="461"/>
    </location>
</feature>
<protein>
    <recommendedName>
        <fullName evidence="2">histidine kinase</fullName>
        <ecNumber evidence="2">2.7.13.3</ecNumber>
    </recommendedName>
</protein>
<dbReference type="Gene3D" id="1.10.287.130">
    <property type="match status" value="2"/>
</dbReference>
<name>A0A934K360_9BACT</name>
<evidence type="ECO:0000256" key="4">
    <source>
        <dbReference type="SAM" id="MobiDB-lite"/>
    </source>
</evidence>
<organism evidence="7 8">
    <name type="scientific">Candidatus Nephthysia bennettiae</name>
    <dbReference type="NCBI Taxonomy" id="3127016"/>
    <lineage>
        <taxon>Bacteria</taxon>
        <taxon>Bacillati</taxon>
        <taxon>Candidatus Dormiibacterota</taxon>
        <taxon>Candidatus Dormibacteria</taxon>
        <taxon>Candidatus Dormibacterales</taxon>
        <taxon>Candidatus Dormibacteraceae</taxon>
        <taxon>Candidatus Nephthysia</taxon>
    </lineage>
</organism>
<dbReference type="CDD" id="cd07302">
    <property type="entry name" value="CHD"/>
    <property type="match status" value="1"/>
</dbReference>
<dbReference type="Pfam" id="PF00072">
    <property type="entry name" value="Response_reg"/>
    <property type="match status" value="1"/>
</dbReference>
<sequence>MSLPEPGGKLSYSHQLLSEVRHELRTSINHIVGYGELLLEDEDELPDDVAADLNRIVDTGKQLLAAVNESFTPDRLTRSELELSSISRELRTLLTTVVGYSDLLLESAAERGMVAVEPDLARIRDAGAHMMALVDGLLVPSEQHEGGVRPEPAPTAPPPSPRTPATGHGRLLVVDDDEGNRNMLVRRLQRLGYEVHSVDGGAAALAALDSGSYDLLLLDVTMPGIGGLEVLERLREHDRLLHLPVIVLSAVDDLDQIAACIQMGADDFLPKPFDSTILRARIEASLEKKRLRDREQQYLRQIDAERRRADELLHVILPDAIVAELKATDRVSPRRRENVAILFCDLVGFTAYCDTREPEEVIAHLQELVEAYEGIALEHGLLKIKTVGDSFMAAAGLLDAAATPVLDTVRCGFRMLAAADAAGWKGRIGVHVGPVVAGLLGRRQYAFDLWGDTVNTASRTETHGVAGRVTLSAAAWRQVSDSCVATSLGVINLKGKGSQELFVVERIVDPPRPDHEQVAGPVSPPARPRRRR</sequence>